<organism evidence="1 2">
    <name type="scientific">Striga asiatica</name>
    <name type="common">Asiatic witchweed</name>
    <name type="synonym">Buchnera asiatica</name>
    <dbReference type="NCBI Taxonomy" id="4170"/>
    <lineage>
        <taxon>Eukaryota</taxon>
        <taxon>Viridiplantae</taxon>
        <taxon>Streptophyta</taxon>
        <taxon>Embryophyta</taxon>
        <taxon>Tracheophyta</taxon>
        <taxon>Spermatophyta</taxon>
        <taxon>Magnoliopsida</taxon>
        <taxon>eudicotyledons</taxon>
        <taxon>Gunneridae</taxon>
        <taxon>Pentapetalae</taxon>
        <taxon>asterids</taxon>
        <taxon>lamiids</taxon>
        <taxon>Lamiales</taxon>
        <taxon>Orobanchaceae</taxon>
        <taxon>Buchnereae</taxon>
        <taxon>Striga</taxon>
    </lineage>
</organism>
<accession>A0A5A7P0I1</accession>
<gene>
    <name evidence="1" type="ORF">STAS_01954</name>
</gene>
<reference evidence="2" key="1">
    <citation type="journal article" date="2019" name="Curr. Biol.">
        <title>Genome Sequence of Striga asiatica Provides Insight into the Evolution of Plant Parasitism.</title>
        <authorList>
            <person name="Yoshida S."/>
            <person name="Kim S."/>
            <person name="Wafula E.K."/>
            <person name="Tanskanen J."/>
            <person name="Kim Y.M."/>
            <person name="Honaas L."/>
            <person name="Yang Z."/>
            <person name="Spallek T."/>
            <person name="Conn C.E."/>
            <person name="Ichihashi Y."/>
            <person name="Cheong K."/>
            <person name="Cui S."/>
            <person name="Der J.P."/>
            <person name="Gundlach H."/>
            <person name="Jiao Y."/>
            <person name="Hori C."/>
            <person name="Ishida J.K."/>
            <person name="Kasahara H."/>
            <person name="Kiba T."/>
            <person name="Kim M.S."/>
            <person name="Koo N."/>
            <person name="Laohavisit A."/>
            <person name="Lee Y.H."/>
            <person name="Lumba S."/>
            <person name="McCourt P."/>
            <person name="Mortimer J.C."/>
            <person name="Mutuku J.M."/>
            <person name="Nomura T."/>
            <person name="Sasaki-Sekimoto Y."/>
            <person name="Seto Y."/>
            <person name="Wang Y."/>
            <person name="Wakatake T."/>
            <person name="Sakakibara H."/>
            <person name="Demura T."/>
            <person name="Yamaguchi S."/>
            <person name="Yoneyama K."/>
            <person name="Manabe R.I."/>
            <person name="Nelson D.C."/>
            <person name="Schulman A.H."/>
            <person name="Timko M.P."/>
            <person name="dePamphilis C.W."/>
            <person name="Choi D."/>
            <person name="Shirasu K."/>
        </authorList>
    </citation>
    <scope>NUCLEOTIDE SEQUENCE [LARGE SCALE GENOMIC DNA]</scope>
    <source>
        <strain evidence="2">cv. UVA1</strain>
    </source>
</reference>
<dbReference type="Proteomes" id="UP000325081">
    <property type="component" value="Unassembled WGS sequence"/>
</dbReference>
<proteinExistence type="predicted"/>
<protein>
    <submittedName>
        <fullName evidence="1">Peptide chain release factor 2</fullName>
    </submittedName>
</protein>
<keyword evidence="2" id="KW-1185">Reference proteome</keyword>
<evidence type="ECO:0000313" key="2">
    <source>
        <dbReference type="Proteomes" id="UP000325081"/>
    </source>
</evidence>
<name>A0A5A7P0I1_STRAF</name>
<dbReference type="AlphaFoldDB" id="A0A5A7P0I1"/>
<evidence type="ECO:0000313" key="1">
    <source>
        <dbReference type="EMBL" id="GER26305.1"/>
    </source>
</evidence>
<dbReference type="EMBL" id="BKCP01001002">
    <property type="protein sequence ID" value="GER26305.1"/>
    <property type="molecule type" value="Genomic_DNA"/>
</dbReference>
<sequence>MTGAELIKLCNAKYIHLIQNSAEAREFHINLARQKIFCSEEVYRKFEVPKKARDIGQITIFNQAKQSYYQISDLDLLHDLDRVRQYNNQNQFSVQGAKILQLSFLPKTTSSNHRAERDSSFRERSANTQNLIIIFWMNLRGQLGSWDQNYNSRILRCSLVKLLLVAPPPAGPPKEYIEHLVIFVERPRRRTARGGRRRVWKLKSAGWGEKKESGSGYRLLSLGMKKVFFPGQQMRGNRSVESYEWWGVSPSSALRRLEKQNRRKVNRKSHKEEDTRKDILYPPLKKAAGQVSSFRRANQSITHFPRNAIPNSFLR</sequence>
<comment type="caution">
    <text evidence="1">The sequence shown here is derived from an EMBL/GenBank/DDBJ whole genome shotgun (WGS) entry which is preliminary data.</text>
</comment>